<keyword evidence="2" id="KW-1185">Reference proteome</keyword>
<comment type="caution">
    <text evidence="1">The sequence shown here is derived from an EMBL/GenBank/DDBJ whole genome shotgun (WGS) entry which is preliminary data.</text>
</comment>
<proteinExistence type="predicted"/>
<protein>
    <submittedName>
        <fullName evidence="1">Uncharacterized protein</fullName>
    </submittedName>
</protein>
<dbReference type="Proteomes" id="UP000830395">
    <property type="component" value="Chromosome 10"/>
</dbReference>
<reference evidence="1" key="1">
    <citation type="submission" date="2020-02" db="EMBL/GenBank/DDBJ databases">
        <title>Genome sequencing of the panga catfish, Pangasius djambal.</title>
        <authorList>
            <person name="Wen M."/>
            <person name="Zahm M."/>
            <person name="Roques C."/>
            <person name="Cabau C."/>
            <person name="Klopp C."/>
            <person name="Donnadieu C."/>
            <person name="Jouanno E."/>
            <person name="Avarre J.-C."/>
            <person name="Campet M."/>
            <person name="Ha T."/>
            <person name="Dugue R."/>
            <person name="Lampietro C."/>
            <person name="Louis A."/>
            <person name="Herpin A."/>
            <person name="Echchiki A."/>
            <person name="Berthelot C."/>
            <person name="Parey E."/>
            <person name="Roest-Crollius H."/>
            <person name="Braasch I."/>
            <person name="Postlethwait J.H."/>
            <person name="Bobe J."/>
            <person name="Montfort J."/>
            <person name="Bouchez O."/>
            <person name="Begum T."/>
            <person name="Schartl M."/>
            <person name="Gustiano R."/>
            <person name="Guiguen Y."/>
        </authorList>
    </citation>
    <scope>NUCLEOTIDE SEQUENCE</scope>
    <source>
        <strain evidence="1">Pdj_M5554</strain>
    </source>
</reference>
<accession>A0ACC5YNN5</accession>
<name>A0ACC5YNN5_9TELE</name>
<sequence>MVVMSLPAQQKANTKRTGKRITFFNDQGVAMKEASQRTEGSYYGMGAPPSESGHSEAPGVESSTADAPHMFLNSVIFSPEKGSQNRGHYQQTMAMKWSHQELSQQPQQRPTAWSQGVTTTTWAQNYPPYLGAQTGFVKQVPDGTAIPQQQPAAIRMAEKQQAPNTGGEAFRDASKSSSGLDWEQQQQAFQQCHKPALFNPQQNVTSTTGNTSVLQPFQLAFGQPRQNLAAGYYQVFHGNRTLQNVNFVNSTQTNSQNRIQQQLQQQQQQLQQQQLQQQQIQRLMFHKQQIQQQTQQLVHQQQQILQQQSQQLAQSQQTQPQQQAQHLNQIQQQSIQQIQIQQQAQPLQQQLQQHLQKSQQLQQVQQPQSLNQQKAEQLQKVQQNQPAVEYSSAGKQPQSLSQPEQSTGQSQDTPESTQPQDNASQCPPVLPQASTETQQPGPRRSRRLSKEGGGQATENPVLMPAEQQTQGSHNGATEASEAGAKQAIRAAPTGVIQSTRRKRRVSQEANLETLAQKASEMESLPSHTVKESHRSWSPPASGPGRGAGEMEGLNAKRARDESLVPLVIPVSVPVRRADPTSLDQEQTSLSASWPQRPSDLNRNDHKPSVIVTRRRSLRNSLSESSSQNGGAELVGDVDGKSSKAKRRPRPEPLFIPPPKVSTLIAPPVYSSITPYQSHLRSPVRLADNPLTLPPYTPPPILSPVREGSGLYFSTILSAAAAVAGTQGLPPPATPKSATRSLLRSNSTEITPPVLSAMSEATPVSVEPRINIGQRYQAEVPELKERSAAQLDPHKAELVWAPLPELESKGQQQERVNDLMHLACSSALCGGGTNQELAMHCLHECKGDIMGALTLLLLKNPIFPKFHPLADYHYSGSDSWTPEERRCFNKGISTYKKDFFMVQKMVNSKTVAQCVEFYYTYKKQVKIGRNGTLIYGEAELPETRPTEEEVDYKGSQRFDLRKEEEEDRKWEVLRDRKRESSPDRVTQSLQASENTAAVLVLRNQEDGRRDHPTVAVSHAPTVPPKPRPESTVQKSGVGTKGSAGQEGEFPCKKCGRNQEDGRRDHPTVAVSHAPTVPSKPRPESTVQKSGVGTKGSAGQEGEFPCKKCGRIFYKVKSRSAHMKSHAEQEKKAAALRQREAEERAAAAAAALMAAQQNGSRGEQAATRRASSEDSSDEEDSSDDEDWH</sequence>
<gene>
    <name evidence="1" type="ORF">PDJAM_G00018170</name>
</gene>
<organism evidence="1 2">
    <name type="scientific">Pangasius djambal</name>
    <dbReference type="NCBI Taxonomy" id="1691987"/>
    <lineage>
        <taxon>Eukaryota</taxon>
        <taxon>Metazoa</taxon>
        <taxon>Chordata</taxon>
        <taxon>Craniata</taxon>
        <taxon>Vertebrata</taxon>
        <taxon>Euteleostomi</taxon>
        <taxon>Actinopterygii</taxon>
        <taxon>Neopterygii</taxon>
        <taxon>Teleostei</taxon>
        <taxon>Ostariophysi</taxon>
        <taxon>Siluriformes</taxon>
        <taxon>Pangasiidae</taxon>
        <taxon>Pangasius</taxon>
    </lineage>
</organism>
<dbReference type="EMBL" id="CM040984">
    <property type="protein sequence ID" value="MCJ8736957.1"/>
    <property type="molecule type" value="Genomic_DNA"/>
</dbReference>
<evidence type="ECO:0000313" key="1">
    <source>
        <dbReference type="EMBL" id="MCJ8736957.1"/>
    </source>
</evidence>
<evidence type="ECO:0000313" key="2">
    <source>
        <dbReference type="Proteomes" id="UP000830395"/>
    </source>
</evidence>